<keyword evidence="2 4" id="KW-1133">Transmembrane helix</keyword>
<feature type="transmembrane region" description="Helical" evidence="4">
    <location>
        <begin position="18"/>
        <end position="42"/>
    </location>
</feature>
<evidence type="ECO:0000256" key="2">
    <source>
        <dbReference type="ARBA" id="ARBA00022989"/>
    </source>
</evidence>
<protein>
    <submittedName>
        <fullName evidence="6">Uncharacterized protein LOC109464160</fullName>
    </submittedName>
</protein>
<gene>
    <name evidence="6" type="primary">LOC109464160</name>
</gene>
<name>A0A6P4YD34_BRABE</name>
<organism evidence="5 6">
    <name type="scientific">Branchiostoma belcheri</name>
    <name type="common">Amphioxus</name>
    <dbReference type="NCBI Taxonomy" id="7741"/>
    <lineage>
        <taxon>Eukaryota</taxon>
        <taxon>Metazoa</taxon>
        <taxon>Chordata</taxon>
        <taxon>Cephalochordata</taxon>
        <taxon>Leptocardii</taxon>
        <taxon>Amphioxiformes</taxon>
        <taxon>Branchiostomatidae</taxon>
        <taxon>Branchiostoma</taxon>
    </lineage>
</organism>
<evidence type="ECO:0000256" key="3">
    <source>
        <dbReference type="ARBA" id="ARBA00023136"/>
    </source>
</evidence>
<dbReference type="RefSeq" id="XP_019616657.1">
    <property type="nucleotide sequence ID" value="XM_019761098.1"/>
</dbReference>
<proteinExistence type="predicted"/>
<dbReference type="AlphaFoldDB" id="A0A6P4YD34"/>
<sequence length="180" mass="19886">MELKVIIKGEIVKGVAEVFVFLGMDPTIFIIMITYVLMGNVLTAEKAFVTKMFLELLEKPMNGFPEALAELAEVRISVKRLQTFLALDEYQPPNPVIDESSEDVCKLSPSSSEVVGPKGVTMDLNTATWKTRQKMLGLPMVYLYGDGSSNNGGRPEKLEATSWTPARLAARDVMAARRLT</sequence>
<dbReference type="GeneID" id="109464160"/>
<evidence type="ECO:0000313" key="5">
    <source>
        <dbReference type="Proteomes" id="UP000515135"/>
    </source>
</evidence>
<dbReference type="Gene3D" id="1.20.1560.10">
    <property type="entry name" value="ABC transporter type 1, transmembrane domain"/>
    <property type="match status" value="1"/>
</dbReference>
<evidence type="ECO:0000256" key="4">
    <source>
        <dbReference type="SAM" id="Phobius"/>
    </source>
</evidence>
<dbReference type="GO" id="GO:0005524">
    <property type="term" value="F:ATP binding"/>
    <property type="evidence" value="ECO:0007669"/>
    <property type="project" value="InterPro"/>
</dbReference>
<dbReference type="OrthoDB" id="6500128at2759"/>
<dbReference type="InterPro" id="IPR036640">
    <property type="entry name" value="ABC1_TM_sf"/>
</dbReference>
<keyword evidence="3 4" id="KW-0472">Membrane</keyword>
<keyword evidence="5" id="KW-1185">Reference proteome</keyword>
<accession>A0A6P4YD34</accession>
<evidence type="ECO:0000256" key="1">
    <source>
        <dbReference type="ARBA" id="ARBA00022692"/>
    </source>
</evidence>
<dbReference type="KEGG" id="bbel:109464160"/>
<dbReference type="Proteomes" id="UP000515135">
    <property type="component" value="Unplaced"/>
</dbReference>
<keyword evidence="1 4" id="KW-0812">Transmembrane</keyword>
<reference evidence="6" key="1">
    <citation type="submission" date="2025-08" db="UniProtKB">
        <authorList>
            <consortium name="RefSeq"/>
        </authorList>
    </citation>
    <scope>IDENTIFICATION</scope>
    <source>
        <tissue evidence="6">Gonad</tissue>
    </source>
</reference>
<evidence type="ECO:0000313" key="6">
    <source>
        <dbReference type="RefSeq" id="XP_019616657.1"/>
    </source>
</evidence>
<dbReference type="GO" id="GO:0016020">
    <property type="term" value="C:membrane"/>
    <property type="evidence" value="ECO:0007669"/>
    <property type="project" value="InterPro"/>
</dbReference>